<dbReference type="PANTHER" id="PTHR43895">
    <property type="entry name" value="CALCIUM/CALMODULIN-DEPENDENT PROTEIN KINASE KINASE-RELATED"/>
    <property type="match status" value="1"/>
</dbReference>
<dbReference type="InterPro" id="IPR017441">
    <property type="entry name" value="Protein_kinase_ATP_BS"/>
</dbReference>
<feature type="binding site" evidence="9">
    <location>
        <position position="330"/>
    </location>
    <ligand>
        <name>ATP</name>
        <dbReference type="ChEBI" id="CHEBI:30616"/>
    </ligand>
</feature>
<reference evidence="13" key="1">
    <citation type="submission" date="2020-06" db="EMBL/GenBank/DDBJ databases">
        <title>A chromosome-scale genome assembly of Talaromyces rugulosus W13939.</title>
        <authorList>
            <person name="Wang B."/>
            <person name="Guo L."/>
            <person name="Ye K."/>
            <person name="Wang L."/>
        </authorList>
    </citation>
    <scope>NUCLEOTIDE SEQUENCE [LARGE SCALE GENOMIC DNA]</scope>
    <source>
        <strain evidence="13">W13939</strain>
    </source>
</reference>
<keyword evidence="4 9" id="KW-0547">Nucleotide-binding</keyword>
<dbReference type="GO" id="GO:0004674">
    <property type="term" value="F:protein serine/threonine kinase activity"/>
    <property type="evidence" value="ECO:0007669"/>
    <property type="project" value="UniProtKB-KW"/>
</dbReference>
<gene>
    <name evidence="12" type="ORF">TRUGW13939_10705</name>
</gene>
<dbReference type="InterPro" id="IPR000719">
    <property type="entry name" value="Prot_kinase_dom"/>
</dbReference>
<feature type="compositionally biased region" description="Polar residues" evidence="10">
    <location>
        <begin position="245"/>
        <end position="256"/>
    </location>
</feature>
<keyword evidence="6 9" id="KW-0067">ATP-binding</keyword>
<dbReference type="GO" id="GO:0007165">
    <property type="term" value="P:signal transduction"/>
    <property type="evidence" value="ECO:0007669"/>
    <property type="project" value="TreeGrafter"/>
</dbReference>
<name>A0A7H8RAS7_TALRU</name>
<dbReference type="AlphaFoldDB" id="A0A7H8RAS7"/>
<dbReference type="InterPro" id="IPR008271">
    <property type="entry name" value="Ser/Thr_kinase_AS"/>
</dbReference>
<feature type="region of interest" description="Disordered" evidence="10">
    <location>
        <begin position="93"/>
        <end position="188"/>
    </location>
</feature>
<feature type="compositionally biased region" description="Low complexity" evidence="10">
    <location>
        <begin position="129"/>
        <end position="142"/>
    </location>
</feature>
<dbReference type="Proteomes" id="UP000509510">
    <property type="component" value="Chromosome VI"/>
</dbReference>
<evidence type="ECO:0000256" key="9">
    <source>
        <dbReference type="PROSITE-ProRule" id="PRU10141"/>
    </source>
</evidence>
<evidence type="ECO:0000256" key="2">
    <source>
        <dbReference type="ARBA" id="ARBA00022527"/>
    </source>
</evidence>
<feature type="domain" description="Protein kinase" evidence="11">
    <location>
        <begin position="299"/>
        <end position="596"/>
    </location>
</feature>
<feature type="compositionally biased region" description="Low complexity" evidence="10">
    <location>
        <begin position="169"/>
        <end position="188"/>
    </location>
</feature>
<feature type="region of interest" description="Disordered" evidence="10">
    <location>
        <begin position="234"/>
        <end position="261"/>
    </location>
</feature>
<comment type="catalytic activity">
    <reaction evidence="8">
        <text>L-seryl-[protein] + ATP = O-phospho-L-seryl-[protein] + ADP + H(+)</text>
        <dbReference type="Rhea" id="RHEA:17989"/>
        <dbReference type="Rhea" id="RHEA-COMP:9863"/>
        <dbReference type="Rhea" id="RHEA-COMP:11604"/>
        <dbReference type="ChEBI" id="CHEBI:15378"/>
        <dbReference type="ChEBI" id="CHEBI:29999"/>
        <dbReference type="ChEBI" id="CHEBI:30616"/>
        <dbReference type="ChEBI" id="CHEBI:83421"/>
        <dbReference type="ChEBI" id="CHEBI:456216"/>
        <dbReference type="EC" id="2.7.11.1"/>
    </reaction>
</comment>
<evidence type="ECO:0000256" key="10">
    <source>
        <dbReference type="SAM" id="MobiDB-lite"/>
    </source>
</evidence>
<accession>A0A7H8RAS7</accession>
<dbReference type="OrthoDB" id="4062651at2759"/>
<dbReference type="Pfam" id="PF00069">
    <property type="entry name" value="Pkinase"/>
    <property type="match status" value="1"/>
</dbReference>
<evidence type="ECO:0000256" key="6">
    <source>
        <dbReference type="ARBA" id="ARBA00022840"/>
    </source>
</evidence>
<dbReference type="SMART" id="SM00220">
    <property type="entry name" value="S_TKc"/>
    <property type="match status" value="1"/>
</dbReference>
<keyword evidence="2" id="KW-0723">Serine/threonine-protein kinase</keyword>
<evidence type="ECO:0000256" key="8">
    <source>
        <dbReference type="ARBA" id="ARBA00048679"/>
    </source>
</evidence>
<keyword evidence="5" id="KW-0418">Kinase</keyword>
<evidence type="ECO:0000313" key="13">
    <source>
        <dbReference type="Proteomes" id="UP000509510"/>
    </source>
</evidence>
<comment type="catalytic activity">
    <reaction evidence="7">
        <text>L-threonyl-[protein] + ATP = O-phospho-L-threonyl-[protein] + ADP + H(+)</text>
        <dbReference type="Rhea" id="RHEA:46608"/>
        <dbReference type="Rhea" id="RHEA-COMP:11060"/>
        <dbReference type="Rhea" id="RHEA-COMP:11605"/>
        <dbReference type="ChEBI" id="CHEBI:15378"/>
        <dbReference type="ChEBI" id="CHEBI:30013"/>
        <dbReference type="ChEBI" id="CHEBI:30616"/>
        <dbReference type="ChEBI" id="CHEBI:61977"/>
        <dbReference type="ChEBI" id="CHEBI:456216"/>
        <dbReference type="EC" id="2.7.11.1"/>
    </reaction>
</comment>
<keyword evidence="13" id="KW-1185">Reference proteome</keyword>
<dbReference type="CDD" id="cd13994">
    <property type="entry name" value="STKc_HAL4_like"/>
    <property type="match status" value="1"/>
</dbReference>
<dbReference type="EMBL" id="CP055903">
    <property type="protein sequence ID" value="QKX63534.1"/>
    <property type="molecule type" value="Genomic_DNA"/>
</dbReference>
<protein>
    <recommendedName>
        <fullName evidence="1">non-specific serine/threonine protein kinase</fullName>
        <ecNumber evidence="1">2.7.11.1</ecNumber>
    </recommendedName>
</protein>
<keyword evidence="3" id="KW-0808">Transferase</keyword>
<feature type="compositionally biased region" description="Basic residues" evidence="10">
    <location>
        <begin position="151"/>
        <end position="161"/>
    </location>
</feature>
<dbReference type="GO" id="GO:0005524">
    <property type="term" value="F:ATP binding"/>
    <property type="evidence" value="ECO:0007669"/>
    <property type="project" value="UniProtKB-UniRule"/>
</dbReference>
<evidence type="ECO:0000259" key="11">
    <source>
        <dbReference type="PROSITE" id="PS50011"/>
    </source>
</evidence>
<dbReference type="PROSITE" id="PS00108">
    <property type="entry name" value="PROTEIN_KINASE_ST"/>
    <property type="match status" value="1"/>
</dbReference>
<proteinExistence type="predicted"/>
<dbReference type="GeneID" id="55998184"/>
<dbReference type="SUPFAM" id="SSF56112">
    <property type="entry name" value="Protein kinase-like (PK-like)"/>
    <property type="match status" value="1"/>
</dbReference>
<dbReference type="PANTHER" id="PTHR43895:SF32">
    <property type="entry name" value="SERINE_THREONINE-PROTEIN KINASE CHK1"/>
    <property type="match status" value="1"/>
</dbReference>
<dbReference type="KEGG" id="trg:TRUGW13939_10705"/>
<dbReference type="PROSITE" id="PS00107">
    <property type="entry name" value="PROTEIN_KINASE_ATP"/>
    <property type="match status" value="1"/>
</dbReference>
<evidence type="ECO:0000313" key="12">
    <source>
        <dbReference type="EMBL" id="QKX63534.1"/>
    </source>
</evidence>
<organism evidence="12 13">
    <name type="scientific">Talaromyces rugulosus</name>
    <name type="common">Penicillium rugulosum</name>
    <dbReference type="NCBI Taxonomy" id="121627"/>
    <lineage>
        <taxon>Eukaryota</taxon>
        <taxon>Fungi</taxon>
        <taxon>Dikarya</taxon>
        <taxon>Ascomycota</taxon>
        <taxon>Pezizomycotina</taxon>
        <taxon>Eurotiomycetes</taxon>
        <taxon>Eurotiomycetidae</taxon>
        <taxon>Eurotiales</taxon>
        <taxon>Trichocomaceae</taxon>
        <taxon>Talaromyces</taxon>
        <taxon>Talaromyces sect. Islandici</taxon>
    </lineage>
</organism>
<dbReference type="RefSeq" id="XP_035349708.1">
    <property type="nucleotide sequence ID" value="XM_035493815.1"/>
</dbReference>
<evidence type="ECO:0000256" key="1">
    <source>
        <dbReference type="ARBA" id="ARBA00012513"/>
    </source>
</evidence>
<evidence type="ECO:0000256" key="5">
    <source>
        <dbReference type="ARBA" id="ARBA00022777"/>
    </source>
</evidence>
<evidence type="ECO:0000256" key="7">
    <source>
        <dbReference type="ARBA" id="ARBA00047899"/>
    </source>
</evidence>
<dbReference type="EC" id="2.7.11.1" evidence="1"/>
<sequence length="634" mass="70665">MLLIPAMHMSKAQLGPGQQHSMDPCSAGLLHRGLGETTSSLRLESFSKSIACGTIHTSQMLVVPSCPTFCPEAVAISPPKPKRLSRRYHASTEPLMLRPSSPHQQDYSKLAPPTGGDFRPMTASNPQNRSSLSRKSTSSIRSFFRRDNYHHPAKTRRIGSRSHREAVVSQQSQEPQSQSDSSSFSIPSDCMSQLETACMNASSAPSQTPSPLQKAARSLSFRNRIKFAALPRPRPAPKKIVRSPTAGTPQHRNTPEFSIPARAGVGSKSRRLSAELPEDFNVDSCELSREYCNGRRIPGRHGKEIGKGTTATVRILYKKGCSKDVRYAVKEFRKCGRNEDRREFEQKIKSEFSIANSLQHPNIVKTIRLCRNHGRWNHVMEYCDQGELYSLIQKGYLEEEDNLCFFKQLLRGVAYLHQHGIAHRDIKPENLLITTEGQLKITDFGVSEVFSGIHPGLRSADGQCGKLMDGTQKCSPGICGSLPYISPEVLAENGDYDPRSLDVWSCAIVCMTLFFHGIPWQTAKPEDPDYAKFLAGWHKFLLRNPKGKITKREYPSCGRAFATLPSNGLSRLVLKMLHPDPEMRISIEDALEDRSMRRIVCCSPDVGQVAESDTMLDDSVAVGKMHNHIPPEKT</sequence>
<dbReference type="Gene3D" id="1.10.510.10">
    <property type="entry name" value="Transferase(Phosphotransferase) domain 1"/>
    <property type="match status" value="1"/>
</dbReference>
<dbReference type="PROSITE" id="PS50011">
    <property type="entry name" value="PROTEIN_KINASE_DOM"/>
    <property type="match status" value="1"/>
</dbReference>
<evidence type="ECO:0000256" key="3">
    <source>
        <dbReference type="ARBA" id="ARBA00022679"/>
    </source>
</evidence>
<dbReference type="InterPro" id="IPR011009">
    <property type="entry name" value="Kinase-like_dom_sf"/>
</dbReference>
<evidence type="ECO:0000256" key="4">
    <source>
        <dbReference type="ARBA" id="ARBA00022741"/>
    </source>
</evidence>